<accession>A0A0Q2MTX2</accession>
<dbReference type="Proteomes" id="UP000051862">
    <property type="component" value="Unassembled WGS sequence"/>
</dbReference>
<evidence type="ECO:0000313" key="5">
    <source>
        <dbReference type="Proteomes" id="UP000250136"/>
    </source>
</evidence>
<dbReference type="OrthoDB" id="379178at2157"/>
<reference evidence="2 5" key="2">
    <citation type="submission" date="2016-04" db="EMBL/GenBank/DDBJ databases">
        <title>Complete genome sequence of Thermococcus thioreducens type strain OGL-20P.</title>
        <authorList>
            <person name="Oger P.M."/>
        </authorList>
    </citation>
    <scope>NUCLEOTIDE SEQUENCE [LARGE SCALE GENOMIC DNA]</scope>
    <source>
        <strain evidence="2 5">OGL-20P</strain>
    </source>
</reference>
<dbReference type="EMBL" id="LIXN01000002">
    <property type="protein sequence ID" value="KQH83215.1"/>
    <property type="molecule type" value="Genomic_DNA"/>
</dbReference>
<evidence type="ECO:0000313" key="2">
    <source>
        <dbReference type="EMBL" id="ASJ13378.1"/>
    </source>
</evidence>
<keyword evidence="5" id="KW-1185">Reference proteome</keyword>
<protein>
    <submittedName>
        <fullName evidence="3">Uncharacterized protein</fullName>
    </submittedName>
</protein>
<dbReference type="EMBL" id="CP015105">
    <property type="protein sequence ID" value="ASJ13378.1"/>
    <property type="molecule type" value="Genomic_DNA"/>
</dbReference>
<dbReference type="PATRIC" id="fig|277988.4.peg.128"/>
<name>A0A0Q2MTX2_9EURY</name>
<dbReference type="AlphaFoldDB" id="A0A0Q2MTX2"/>
<proteinExistence type="predicted"/>
<dbReference type="STRING" id="277988.SAMN05216170_2312"/>
<organism evidence="3 4">
    <name type="scientific">Thermococcus thioreducens</name>
    <dbReference type="NCBI Taxonomy" id="277988"/>
    <lineage>
        <taxon>Archaea</taxon>
        <taxon>Methanobacteriati</taxon>
        <taxon>Methanobacteriota</taxon>
        <taxon>Thermococci</taxon>
        <taxon>Thermococcales</taxon>
        <taxon>Thermococcaceae</taxon>
        <taxon>Thermococcus</taxon>
    </lineage>
</organism>
<dbReference type="Proteomes" id="UP000250136">
    <property type="component" value="Chromosome"/>
</dbReference>
<dbReference type="KEGG" id="ttd:A3L14_11020"/>
<feature type="coiled-coil region" evidence="1">
    <location>
        <begin position="44"/>
        <end position="71"/>
    </location>
</feature>
<evidence type="ECO:0000256" key="1">
    <source>
        <dbReference type="SAM" id="Coils"/>
    </source>
</evidence>
<gene>
    <name evidence="2" type="ORF">A3L14_11020</name>
    <name evidence="3" type="ORF">AMR53_00590</name>
</gene>
<evidence type="ECO:0000313" key="4">
    <source>
        <dbReference type="Proteomes" id="UP000051862"/>
    </source>
</evidence>
<keyword evidence="1" id="KW-0175">Coiled coil</keyword>
<dbReference type="RefSeq" id="WP_074631545.1">
    <property type="nucleotide sequence ID" value="NZ_CP015105.1"/>
</dbReference>
<evidence type="ECO:0000313" key="3">
    <source>
        <dbReference type="EMBL" id="KQH83215.1"/>
    </source>
</evidence>
<dbReference type="GeneID" id="33334964"/>
<sequence length="101" mass="11773">MDKRELNKLMRTLIADAEASASEILLLTTPQEIIEVSEGLGVPLTTKEEQLQEMREIIQEYQQEYGSKEHLKELAKTNPHLSIILETWIHYEELLRKEGRL</sequence>
<reference evidence="3 4" key="1">
    <citation type="submission" date="2015-08" db="EMBL/GenBank/DDBJ databases">
        <title>Thermococcus thioreducens DSM 14981 genome sequencing.</title>
        <authorList>
            <person name="Hong S.-J."/>
            <person name="Kim M.-C."/>
            <person name="Shin J.-H."/>
        </authorList>
    </citation>
    <scope>NUCLEOTIDE SEQUENCE [LARGE SCALE GENOMIC DNA]</scope>
    <source>
        <strain evidence="3 4">DSM 14981</strain>
    </source>
</reference>